<dbReference type="InterPro" id="IPR051694">
    <property type="entry name" value="Immunoregulatory_rcpt-like"/>
</dbReference>
<keyword evidence="10" id="KW-1185">Reference proteome</keyword>
<dbReference type="PROSITE" id="PS51212">
    <property type="entry name" value="WSC"/>
    <property type="match status" value="1"/>
</dbReference>
<evidence type="ECO:0000256" key="7">
    <source>
        <dbReference type="SAM" id="SignalP"/>
    </source>
</evidence>
<feature type="transmembrane region" description="Helical" evidence="6">
    <location>
        <begin position="198"/>
        <end position="221"/>
    </location>
</feature>
<evidence type="ECO:0000313" key="10">
    <source>
        <dbReference type="Proteomes" id="UP000076874"/>
    </source>
</evidence>
<dbReference type="STRING" id="1081102.A0A167PUC9"/>
<keyword evidence="4 6" id="KW-0472">Membrane</keyword>
<feature type="domain" description="WSC" evidence="8">
    <location>
        <begin position="25"/>
        <end position="112"/>
    </location>
</feature>
<dbReference type="Pfam" id="PF01822">
    <property type="entry name" value="WSC"/>
    <property type="match status" value="1"/>
</dbReference>
<dbReference type="GO" id="GO:0016020">
    <property type="term" value="C:membrane"/>
    <property type="evidence" value="ECO:0007669"/>
    <property type="project" value="UniProtKB-SubCell"/>
</dbReference>
<evidence type="ECO:0000256" key="5">
    <source>
        <dbReference type="SAM" id="MobiDB-lite"/>
    </source>
</evidence>
<organism evidence="9 10">
    <name type="scientific">Niveomyces insectorum RCEF 264</name>
    <dbReference type="NCBI Taxonomy" id="1081102"/>
    <lineage>
        <taxon>Eukaryota</taxon>
        <taxon>Fungi</taxon>
        <taxon>Dikarya</taxon>
        <taxon>Ascomycota</taxon>
        <taxon>Pezizomycotina</taxon>
        <taxon>Sordariomycetes</taxon>
        <taxon>Hypocreomycetidae</taxon>
        <taxon>Hypocreales</taxon>
        <taxon>Cordycipitaceae</taxon>
        <taxon>Niveomyces</taxon>
    </lineage>
</organism>
<dbReference type="OrthoDB" id="2537459at2759"/>
<feature type="region of interest" description="Disordered" evidence="5">
    <location>
        <begin position="230"/>
        <end position="264"/>
    </location>
</feature>
<sequence length="344" mass="37078">MASLLQAGLSGLLFSFNLLGRVRGNPDMDYCASINTASTPTNSSIYQSDGLCFNFCLNQYAYAVIQENHCWCSDYTPDESKQASTSECSFQCPGFPNDTCGGDGLYGYMTLNKKPSGTLDLSPSATGHSSRTLHPLSVVFLPAASKLHDDNDVLELNRIVILILLFADITKQYLTVAPSVEATAPVVTSHHKGLSTGAAVGIAVAVVVVAIVAAIIAFLVWRRKRKNPDSGDALFASTNQKTPSPRGGSPNATGSPKVSEASTVPTFARRLVDGQWESDQSGRRRSALMPIDPRIDPGFSGIYARTDNKSHDSVNSLRDEHDYSRRVHQPAKVLRATNPDPDVE</sequence>
<dbReference type="EMBL" id="AZHD01000015">
    <property type="protein sequence ID" value="OAA57036.1"/>
    <property type="molecule type" value="Genomic_DNA"/>
</dbReference>
<dbReference type="Proteomes" id="UP000076874">
    <property type="component" value="Unassembled WGS sequence"/>
</dbReference>
<reference evidence="9 10" key="1">
    <citation type="journal article" date="2016" name="Genome Biol. Evol.">
        <title>Divergent and convergent evolution of fungal pathogenicity.</title>
        <authorList>
            <person name="Shang Y."/>
            <person name="Xiao G."/>
            <person name="Zheng P."/>
            <person name="Cen K."/>
            <person name="Zhan S."/>
            <person name="Wang C."/>
        </authorList>
    </citation>
    <scope>NUCLEOTIDE SEQUENCE [LARGE SCALE GENOMIC DNA]</scope>
    <source>
        <strain evidence="9 10">RCEF 264</strain>
    </source>
</reference>
<feature type="region of interest" description="Disordered" evidence="5">
    <location>
        <begin position="273"/>
        <end position="292"/>
    </location>
</feature>
<evidence type="ECO:0000259" key="8">
    <source>
        <dbReference type="PROSITE" id="PS51212"/>
    </source>
</evidence>
<dbReference type="InterPro" id="IPR002889">
    <property type="entry name" value="WSC_carb-bd"/>
</dbReference>
<evidence type="ECO:0000256" key="3">
    <source>
        <dbReference type="ARBA" id="ARBA00022989"/>
    </source>
</evidence>
<accession>A0A167PUC9</accession>
<evidence type="ECO:0000256" key="2">
    <source>
        <dbReference type="ARBA" id="ARBA00022692"/>
    </source>
</evidence>
<dbReference type="PANTHER" id="PTHR15549">
    <property type="entry name" value="PAIRED IMMUNOGLOBULIN-LIKE TYPE 2 RECEPTOR"/>
    <property type="match status" value="1"/>
</dbReference>
<protein>
    <submittedName>
        <fullName evidence="9">Carbohydrate-binding WSC</fullName>
    </submittedName>
</protein>
<keyword evidence="7" id="KW-0732">Signal</keyword>
<gene>
    <name evidence="9" type="ORF">SPI_07417</name>
</gene>
<keyword evidence="2 6" id="KW-0812">Transmembrane</keyword>
<feature type="region of interest" description="Disordered" evidence="5">
    <location>
        <begin position="299"/>
        <end position="344"/>
    </location>
</feature>
<keyword evidence="3 6" id="KW-1133">Transmembrane helix</keyword>
<evidence type="ECO:0000313" key="9">
    <source>
        <dbReference type="EMBL" id="OAA57036.1"/>
    </source>
</evidence>
<feature type="chain" id="PRO_5007891291" evidence="7">
    <location>
        <begin position="25"/>
        <end position="344"/>
    </location>
</feature>
<evidence type="ECO:0000256" key="4">
    <source>
        <dbReference type="ARBA" id="ARBA00023136"/>
    </source>
</evidence>
<comment type="caution">
    <text evidence="9">The sequence shown here is derived from an EMBL/GenBank/DDBJ whole genome shotgun (WGS) entry which is preliminary data.</text>
</comment>
<feature type="compositionally biased region" description="Basic and acidic residues" evidence="5">
    <location>
        <begin position="306"/>
        <end position="325"/>
    </location>
</feature>
<evidence type="ECO:0000256" key="6">
    <source>
        <dbReference type="SAM" id="Phobius"/>
    </source>
</evidence>
<feature type="compositionally biased region" description="Polar residues" evidence="5">
    <location>
        <begin position="250"/>
        <end position="264"/>
    </location>
</feature>
<evidence type="ECO:0000256" key="1">
    <source>
        <dbReference type="ARBA" id="ARBA00004167"/>
    </source>
</evidence>
<dbReference type="GO" id="GO:0071944">
    <property type="term" value="C:cell periphery"/>
    <property type="evidence" value="ECO:0007669"/>
    <property type="project" value="UniProtKB-ARBA"/>
</dbReference>
<proteinExistence type="predicted"/>
<dbReference type="AlphaFoldDB" id="A0A167PUC9"/>
<feature type="signal peptide" evidence="7">
    <location>
        <begin position="1"/>
        <end position="24"/>
    </location>
</feature>
<name>A0A167PUC9_9HYPO</name>
<comment type="subcellular location">
    <subcellularLocation>
        <location evidence="1">Membrane</location>
        <topology evidence="1">Single-pass membrane protein</topology>
    </subcellularLocation>
</comment>